<evidence type="ECO:0000256" key="1">
    <source>
        <dbReference type="SAM" id="Coils"/>
    </source>
</evidence>
<sequence>MSNPKHTLFWMTLFLGVVAAICVLIYAPLQTAFMANWVFNALILCVLLIGIGITYRQVFMLFPEIRWVAQFRTGRMGLSVTQEPRLLKPLARQLGEDYKRDKFSLSALSLRTVLDGIRTRLDEQREITRYFISLLIFLGLLGTFWGLLGTINAVGQVIINLDMQQSNFADVFANLQSGLLTPLEGMGTAFSSSLLGLGGSLLLGFLDIQAGHAQNRFYDGLEEWLTGVTHLVEKANQEGKAPPVLTDDWDYEISGMDTLRELERLREENAELAAKLAEQDKH</sequence>
<gene>
    <name evidence="3" type="ORF">ADINL_2161</name>
</gene>
<keyword evidence="2" id="KW-0812">Transmembrane</keyword>
<keyword evidence="2" id="KW-1133">Transmembrane helix</keyword>
<organism evidence="3 4">
    <name type="scientific">Nitrincola lacisaponensis</name>
    <dbReference type="NCBI Taxonomy" id="267850"/>
    <lineage>
        <taxon>Bacteria</taxon>
        <taxon>Pseudomonadati</taxon>
        <taxon>Pseudomonadota</taxon>
        <taxon>Gammaproteobacteria</taxon>
        <taxon>Oceanospirillales</taxon>
        <taxon>Oceanospirillaceae</taxon>
        <taxon>Nitrincola</taxon>
    </lineage>
</organism>
<evidence type="ECO:0000313" key="4">
    <source>
        <dbReference type="Proteomes" id="UP000027318"/>
    </source>
</evidence>
<dbReference type="AlphaFoldDB" id="A0A063Y3G5"/>
<feature type="transmembrane region" description="Helical" evidence="2">
    <location>
        <begin position="127"/>
        <end position="148"/>
    </location>
</feature>
<dbReference type="STRING" id="267850.ADINL_2161"/>
<dbReference type="PATRIC" id="fig|267850.7.peg.2129"/>
<proteinExistence type="predicted"/>
<evidence type="ECO:0000256" key="2">
    <source>
        <dbReference type="SAM" id="Phobius"/>
    </source>
</evidence>
<dbReference type="EMBL" id="JMSZ01000032">
    <property type="protein sequence ID" value="KDE39032.1"/>
    <property type="molecule type" value="Genomic_DNA"/>
</dbReference>
<keyword evidence="4" id="KW-1185">Reference proteome</keyword>
<dbReference type="Proteomes" id="UP000027318">
    <property type="component" value="Unassembled WGS sequence"/>
</dbReference>
<dbReference type="OrthoDB" id="9794540at2"/>
<dbReference type="RefSeq" id="WP_036547631.1">
    <property type="nucleotide sequence ID" value="NZ_JBKBNO010000013.1"/>
</dbReference>
<keyword evidence="3" id="KW-0282">Flagellum</keyword>
<keyword evidence="3" id="KW-0966">Cell projection</keyword>
<feature type="transmembrane region" description="Helical" evidence="2">
    <location>
        <begin position="7"/>
        <end position="27"/>
    </location>
</feature>
<reference evidence="3 4" key="1">
    <citation type="journal article" date="2005" name="Int. J. Syst. Evol. Microbiol.">
        <title>Nitrincola lacisaponensis gen. nov., sp. nov., a novel alkaliphilic bacterium isolated from an alkaline, saline lake.</title>
        <authorList>
            <person name="Dimitriu P.A."/>
            <person name="Shukla S.K."/>
            <person name="Conradt J."/>
            <person name="Marquez M.C."/>
            <person name="Ventosa A."/>
            <person name="Maglia A."/>
            <person name="Peyton B.M."/>
            <person name="Pinkart H.C."/>
            <person name="Mormile M.R."/>
        </authorList>
    </citation>
    <scope>NUCLEOTIDE SEQUENCE [LARGE SCALE GENOMIC DNA]</scope>
    <source>
        <strain evidence="3 4">4CA</strain>
    </source>
</reference>
<evidence type="ECO:0000313" key="3">
    <source>
        <dbReference type="EMBL" id="KDE39032.1"/>
    </source>
</evidence>
<comment type="caution">
    <text evidence="3">The sequence shown here is derived from an EMBL/GenBank/DDBJ whole genome shotgun (WGS) entry which is preliminary data.</text>
</comment>
<feature type="transmembrane region" description="Helical" evidence="2">
    <location>
        <begin position="33"/>
        <end position="55"/>
    </location>
</feature>
<protein>
    <submittedName>
        <fullName evidence="3">MotA/TolQ/ExbB proton channel family protein, probably associated with flagella</fullName>
    </submittedName>
</protein>
<feature type="transmembrane region" description="Helical" evidence="2">
    <location>
        <begin position="185"/>
        <end position="206"/>
    </location>
</feature>
<accession>A0A063Y3G5</accession>
<keyword evidence="1" id="KW-0175">Coiled coil</keyword>
<feature type="coiled-coil region" evidence="1">
    <location>
        <begin position="255"/>
        <end position="282"/>
    </location>
</feature>
<name>A0A063Y3G5_9GAMM</name>
<keyword evidence="3" id="KW-0969">Cilium</keyword>
<keyword evidence="2" id="KW-0472">Membrane</keyword>